<dbReference type="InterPro" id="IPR003779">
    <property type="entry name" value="CMD-like"/>
</dbReference>
<name>A0A193C728_AMYOR</name>
<dbReference type="PANTHER" id="PTHR35446:SF2">
    <property type="entry name" value="CARBOXYMUCONOLACTONE DECARBOXYLASE-LIKE DOMAIN-CONTAINING PROTEIN"/>
    <property type="match status" value="1"/>
</dbReference>
<evidence type="ECO:0000313" key="3">
    <source>
        <dbReference type="Proteomes" id="UP000093695"/>
    </source>
</evidence>
<dbReference type="InterPro" id="IPR029032">
    <property type="entry name" value="AhpD-like"/>
</dbReference>
<feature type="domain" description="Carboxymuconolactone decarboxylase-like" evidence="1">
    <location>
        <begin position="21"/>
        <end position="73"/>
    </location>
</feature>
<dbReference type="eggNOG" id="COG2128">
    <property type="taxonomic scope" value="Bacteria"/>
</dbReference>
<dbReference type="PANTHER" id="PTHR35446">
    <property type="entry name" value="SI:CH211-175M2.5"/>
    <property type="match status" value="1"/>
</dbReference>
<dbReference type="AlphaFoldDB" id="A0A193C728"/>
<dbReference type="Proteomes" id="UP000093695">
    <property type="component" value="Chromosome"/>
</dbReference>
<dbReference type="SUPFAM" id="SSF69118">
    <property type="entry name" value="AhpD-like"/>
    <property type="match status" value="1"/>
</dbReference>
<dbReference type="Pfam" id="PF02627">
    <property type="entry name" value="CMD"/>
    <property type="match status" value="1"/>
</dbReference>
<dbReference type="EMBL" id="CP016174">
    <property type="protein sequence ID" value="ANN20406.1"/>
    <property type="molecule type" value="Genomic_DNA"/>
</dbReference>
<accession>A0A193C728</accession>
<proteinExistence type="predicted"/>
<protein>
    <submittedName>
        <fullName evidence="2">Carboxymuconolactone decarboxylase</fullName>
    </submittedName>
</protein>
<dbReference type="STRING" id="31958.SD37_35705"/>
<dbReference type="KEGG" id="aori:SD37_35705"/>
<evidence type="ECO:0000313" key="2">
    <source>
        <dbReference type="EMBL" id="ANN20406.1"/>
    </source>
</evidence>
<keyword evidence="3" id="KW-1185">Reference proteome</keyword>
<dbReference type="Gene3D" id="1.20.1290.10">
    <property type="entry name" value="AhpD-like"/>
    <property type="match status" value="1"/>
</dbReference>
<dbReference type="GO" id="GO:0051920">
    <property type="term" value="F:peroxiredoxin activity"/>
    <property type="evidence" value="ECO:0007669"/>
    <property type="project" value="InterPro"/>
</dbReference>
<evidence type="ECO:0000259" key="1">
    <source>
        <dbReference type="Pfam" id="PF02627"/>
    </source>
</evidence>
<reference evidence="2 3" key="1">
    <citation type="journal article" date="2015" name="Genome Announc.">
        <title>Draft Genome Sequence of Norvancomycin-Producing Strain Amycolatopsis orientalis CPCC200066.</title>
        <authorList>
            <person name="Lei X."/>
            <person name="Yuan F."/>
            <person name="Shi Y."/>
            <person name="Li X."/>
            <person name="Wang L."/>
            <person name="Hong B."/>
        </authorList>
    </citation>
    <scope>NUCLEOTIDE SEQUENCE [LARGE SCALE GENOMIC DNA]</scope>
    <source>
        <strain evidence="2 3">B-37</strain>
    </source>
</reference>
<organism evidence="2 3">
    <name type="scientific">Amycolatopsis orientalis</name>
    <name type="common">Nocardia orientalis</name>
    <dbReference type="NCBI Taxonomy" id="31958"/>
    <lineage>
        <taxon>Bacteria</taxon>
        <taxon>Bacillati</taxon>
        <taxon>Actinomycetota</taxon>
        <taxon>Actinomycetes</taxon>
        <taxon>Pseudonocardiales</taxon>
        <taxon>Pseudonocardiaceae</taxon>
        <taxon>Amycolatopsis</taxon>
    </lineage>
</organism>
<gene>
    <name evidence="2" type="ORF">SD37_35705</name>
</gene>
<dbReference type="RefSeq" id="WP_044854661.1">
    <property type="nucleotide sequence ID" value="NZ_CP016174.1"/>
</dbReference>
<sequence length="178" mass="18671">MPHIALDENLPGITALFAYRPETAAPLGQLAEVLLRGPSSLSVGERELIGAVVSRGNDCTFCSRSHAAVAAEALEGGMPVVEAAWKDVDGAPVSAKVKALLHIALAVRESGKSVGEDLVEIARAEGATDVEIHDTVLIAAAFCMFNRYVDGLATVAIDDQDAYQEVGVRLLANGYTNL</sequence>